<dbReference type="Proteomes" id="UP000029665">
    <property type="component" value="Unassembled WGS sequence"/>
</dbReference>
<dbReference type="STRING" id="5643.A0A060STS4"/>
<organism evidence="2 3">
    <name type="scientific">Pycnoporus cinnabarinus</name>
    <name type="common">Cinnabar-red polypore</name>
    <name type="synonym">Trametes cinnabarina</name>
    <dbReference type="NCBI Taxonomy" id="5643"/>
    <lineage>
        <taxon>Eukaryota</taxon>
        <taxon>Fungi</taxon>
        <taxon>Dikarya</taxon>
        <taxon>Basidiomycota</taxon>
        <taxon>Agaricomycotina</taxon>
        <taxon>Agaricomycetes</taxon>
        <taxon>Polyporales</taxon>
        <taxon>Polyporaceae</taxon>
        <taxon>Trametes</taxon>
    </lineage>
</organism>
<gene>
    <name evidence="2" type="ORF">BN946_scf184487.g2</name>
</gene>
<proteinExistence type="predicted"/>
<keyword evidence="3" id="KW-1185">Reference proteome</keyword>
<dbReference type="AlphaFoldDB" id="A0A060STS4"/>
<name>A0A060STS4_PYCCI</name>
<evidence type="ECO:0000256" key="1">
    <source>
        <dbReference type="SAM" id="MobiDB-lite"/>
    </source>
</evidence>
<sequence>MARIVAQAFIADVRSLVSINVKKEIKDIVQDPSNDGYEWSRARARSLKKWIKAEDPLNYGKDRMVYADLVRAISTEEEHMAKGLPPSTRSSWSVDAFVDHIHKWAISNVVSPRAPLFKGGSTGIVLRAILRECARILTAYSEQDRNTELKAALVRAFTAEHIHFIPDALPNPRGRGSPSHQPSIHAWTILGDAPLRPSNDNALARTHGERLILQLHRSADSFADNDVRGDWSLEHIKIQDIHLVSNRVALPNDWAFGAAVATANGTTRILYNWAARHFEHSMQHWSSQLALALAIMLARALPAVFSPRPAPAALQTKLAQQPLKNPDRCITAIRSTPWTSPSSSIKGIKEKPLYITQAILWLLAWIHEDSPLRLAIDAGDTSDYKDFFTKHGASSNPFLSHSPFNPHTHLLPSPLHSAHKGQNPVNLARLGIVYGNSKRMFGPCRITQDYNPRTTADLQKWANTVKTSLANLPDGPFNLATHIFGDQKALQLRDEGNFQGVVQRTLRAVTASVSRTTSAASSSKRTIDDLSDSDSDSPSHLPPPNRRRRA</sequence>
<dbReference type="EMBL" id="CCBP010000567">
    <property type="protein sequence ID" value="CDO77942.1"/>
    <property type="molecule type" value="Genomic_DNA"/>
</dbReference>
<reference evidence="2" key="1">
    <citation type="submission" date="2014-01" db="EMBL/GenBank/DDBJ databases">
        <title>The genome of the white-rot fungus Pycnoporus cinnabarinus: a basidiomycete model with a versatile arsenal for lignocellulosic biomass breakdown.</title>
        <authorList>
            <person name="Levasseur A."/>
            <person name="Lomascolo A."/>
            <person name="Ruiz-Duenas F.J."/>
            <person name="Uzan E."/>
            <person name="Piumi F."/>
            <person name="Kues U."/>
            <person name="Ram A.F.J."/>
            <person name="Murat C."/>
            <person name="Haon M."/>
            <person name="Benoit I."/>
            <person name="Arfi Y."/>
            <person name="Chevret D."/>
            <person name="Drula E."/>
            <person name="Kwon M.J."/>
            <person name="Gouret P."/>
            <person name="Lesage-Meessen L."/>
            <person name="Lombard V."/>
            <person name="Mariette J."/>
            <person name="Noirot C."/>
            <person name="Park J."/>
            <person name="Patyshakuliyeva A."/>
            <person name="Wieneger R.A.B."/>
            <person name="Wosten H.A.B."/>
            <person name="Martin F."/>
            <person name="Coutinho P.M."/>
            <person name="de Vries R."/>
            <person name="Martinez A.T."/>
            <person name="Klopp C."/>
            <person name="Pontarotti P."/>
            <person name="Henrissat B."/>
            <person name="Record E."/>
        </authorList>
    </citation>
    <scope>NUCLEOTIDE SEQUENCE [LARGE SCALE GENOMIC DNA]</scope>
    <source>
        <strain evidence="2">BRFM137</strain>
    </source>
</reference>
<evidence type="ECO:0000313" key="3">
    <source>
        <dbReference type="Proteomes" id="UP000029665"/>
    </source>
</evidence>
<accession>A0A060STS4</accession>
<comment type="caution">
    <text evidence="2">The sequence shown here is derived from an EMBL/GenBank/DDBJ whole genome shotgun (WGS) entry which is preliminary data.</text>
</comment>
<feature type="region of interest" description="Disordered" evidence="1">
    <location>
        <begin position="517"/>
        <end position="550"/>
    </location>
</feature>
<dbReference type="OrthoDB" id="2736611at2759"/>
<evidence type="ECO:0000313" key="2">
    <source>
        <dbReference type="EMBL" id="CDO77942.1"/>
    </source>
</evidence>
<dbReference type="HOGENOM" id="CLU_495350_0_0_1"/>
<dbReference type="OMA" id="WICEDSP"/>
<protein>
    <submittedName>
        <fullName evidence="2">Uncharacterized protein</fullName>
    </submittedName>
</protein>